<dbReference type="InterPro" id="IPR011701">
    <property type="entry name" value="MFS"/>
</dbReference>
<protein>
    <submittedName>
        <fullName evidence="9">EmrB/QacA subfamily drug resistance transporter</fullName>
    </submittedName>
</protein>
<feature type="region of interest" description="Disordered" evidence="5">
    <location>
        <begin position="1"/>
        <end position="26"/>
    </location>
</feature>
<feature type="transmembrane region" description="Helical" evidence="6">
    <location>
        <begin position="220"/>
        <end position="239"/>
    </location>
</feature>
<evidence type="ECO:0000313" key="11">
    <source>
        <dbReference type="Proteomes" id="UP000677457"/>
    </source>
</evidence>
<feature type="transmembrane region" description="Helical" evidence="6">
    <location>
        <begin position="352"/>
        <end position="370"/>
    </location>
</feature>
<evidence type="ECO:0000256" key="2">
    <source>
        <dbReference type="ARBA" id="ARBA00022692"/>
    </source>
</evidence>
<dbReference type="EMBL" id="VFOL01000001">
    <property type="protein sequence ID" value="TQL35274.1"/>
    <property type="molecule type" value="Genomic_DNA"/>
</dbReference>
<keyword evidence="3 6" id="KW-1133">Transmembrane helix</keyword>
<dbReference type="AlphaFoldDB" id="A0A542XHG7"/>
<dbReference type="EMBL" id="BOQM01000018">
    <property type="protein sequence ID" value="GIM85996.1"/>
    <property type="molecule type" value="Genomic_DNA"/>
</dbReference>
<dbReference type="PANTHER" id="PTHR42718">
    <property type="entry name" value="MAJOR FACILITATOR SUPERFAMILY MULTIDRUG TRANSPORTER MFSC"/>
    <property type="match status" value="1"/>
</dbReference>
<dbReference type="GO" id="GO:0022857">
    <property type="term" value="F:transmembrane transporter activity"/>
    <property type="evidence" value="ECO:0007669"/>
    <property type="project" value="InterPro"/>
</dbReference>
<feature type="transmembrane region" description="Helical" evidence="6">
    <location>
        <begin position="125"/>
        <end position="146"/>
    </location>
</feature>
<feature type="transmembrane region" description="Helical" evidence="6">
    <location>
        <begin position="70"/>
        <end position="88"/>
    </location>
</feature>
<dbReference type="SUPFAM" id="SSF103473">
    <property type="entry name" value="MFS general substrate transporter"/>
    <property type="match status" value="1"/>
</dbReference>
<name>A0A542XHG7_SALAC</name>
<dbReference type="Gene3D" id="1.20.1720.10">
    <property type="entry name" value="Multidrug resistance protein D"/>
    <property type="match status" value="1"/>
</dbReference>
<feature type="transmembrane region" description="Helical" evidence="6">
    <location>
        <begin position="189"/>
        <end position="208"/>
    </location>
</feature>
<proteinExistence type="predicted"/>
<feature type="transmembrane region" description="Helical" evidence="6">
    <location>
        <begin position="317"/>
        <end position="340"/>
    </location>
</feature>
<dbReference type="CDD" id="cd17321">
    <property type="entry name" value="MFS_MMR_MDR_like"/>
    <property type="match status" value="1"/>
</dbReference>
<keyword evidence="2 6" id="KW-0812">Transmembrane</keyword>
<evidence type="ECO:0000313" key="10">
    <source>
        <dbReference type="Proteomes" id="UP000315983"/>
    </source>
</evidence>
<dbReference type="PANTHER" id="PTHR42718:SF49">
    <property type="entry name" value="EXPORT PROTEIN"/>
    <property type="match status" value="1"/>
</dbReference>
<evidence type="ECO:0000259" key="7">
    <source>
        <dbReference type="PROSITE" id="PS50850"/>
    </source>
</evidence>
<feature type="domain" description="Major facilitator superfamily (MFS) profile" evidence="7">
    <location>
        <begin position="34"/>
        <end position="467"/>
    </location>
</feature>
<dbReference type="InterPro" id="IPR036259">
    <property type="entry name" value="MFS_trans_sf"/>
</dbReference>
<keyword evidence="4 6" id="KW-0472">Membrane</keyword>
<dbReference type="Proteomes" id="UP000677457">
    <property type="component" value="Unassembled WGS sequence"/>
</dbReference>
<evidence type="ECO:0000313" key="9">
    <source>
        <dbReference type="EMBL" id="TQL35274.1"/>
    </source>
</evidence>
<dbReference type="InterPro" id="IPR020846">
    <property type="entry name" value="MFS_dom"/>
</dbReference>
<evidence type="ECO:0000256" key="3">
    <source>
        <dbReference type="ARBA" id="ARBA00022989"/>
    </source>
</evidence>
<dbReference type="GO" id="GO:0005886">
    <property type="term" value="C:plasma membrane"/>
    <property type="evidence" value="ECO:0007669"/>
    <property type="project" value="UniProtKB-SubCell"/>
</dbReference>
<keyword evidence="11" id="KW-1185">Reference proteome</keyword>
<comment type="subcellular location">
    <subcellularLocation>
        <location evidence="1">Cell membrane</location>
        <topology evidence="1">Multi-pass membrane protein</topology>
    </subcellularLocation>
</comment>
<feature type="transmembrane region" description="Helical" evidence="6">
    <location>
        <begin position="439"/>
        <end position="461"/>
    </location>
</feature>
<accession>A0A542XHG7</accession>
<dbReference type="RefSeq" id="WP_029024354.1">
    <property type="nucleotide sequence ID" value="NZ_BOQM01000018.1"/>
</dbReference>
<evidence type="ECO:0000256" key="5">
    <source>
        <dbReference type="SAM" id="MobiDB-lite"/>
    </source>
</evidence>
<gene>
    <name evidence="9" type="ORF">FB564_0312</name>
    <name evidence="8" type="ORF">Sar04_27320</name>
</gene>
<sequence length="467" mass="47582">MVRFGVSFRPRLPRPHGQGDASAGDADRPRRGLTLLAAAACIFLVQLDFYALNLALPAMAAELGTSITDLHWVVSGYILAQAALLIPGGKLGDIIGRRRMLVVGLLIFGAASLGAGLGSDPPIVIAFRAVQGMGSGIVYPLAFAVITEAFPGKQTKRAIGNAYGIGAVALALGPLLGGGVTELLSWRSVLLVNVPLCVVAIVASVAWLPESRDPTVSRAIDLAGLVVVVLGVLAVTVAADRMNAWRPVVAAALAAGGLVLLAAFVLRERVAESPLVRLDLFHNTKFVAVTLMGLVANIAFVVTIFATTIHLQQVRGYSPFVAGLAVLAASISGGIAGPFAGRLSQRVAVRRLIATATLVGAVGLVVVAFGGEIGPYLLGLAVAGFGYRTGLTLTNLGTQAMVPAERAGEASGTTLSILSAGSGIAIAAAGTLIEQGDLATGIMRVLLGVAAGSVVASLLLVRIPRPA</sequence>
<organism evidence="9 10">
    <name type="scientific">Salinispora arenicola</name>
    <dbReference type="NCBI Taxonomy" id="168697"/>
    <lineage>
        <taxon>Bacteria</taxon>
        <taxon>Bacillati</taxon>
        <taxon>Actinomycetota</taxon>
        <taxon>Actinomycetes</taxon>
        <taxon>Micromonosporales</taxon>
        <taxon>Micromonosporaceae</taxon>
        <taxon>Salinispora</taxon>
    </lineage>
</organism>
<evidence type="ECO:0000256" key="4">
    <source>
        <dbReference type="ARBA" id="ARBA00023136"/>
    </source>
</evidence>
<reference evidence="8 11" key="2">
    <citation type="submission" date="2021-03" db="EMBL/GenBank/DDBJ databases">
        <title>Whole genome shotgun sequence of Salinispora arenicola NBRC 105043.</title>
        <authorList>
            <person name="Komaki H."/>
            <person name="Tamura T."/>
        </authorList>
    </citation>
    <scope>NUCLEOTIDE SEQUENCE [LARGE SCALE GENOMIC DNA]</scope>
    <source>
        <strain evidence="8 11">NBRC 105043</strain>
    </source>
</reference>
<feature type="transmembrane region" description="Helical" evidence="6">
    <location>
        <begin position="410"/>
        <end position="433"/>
    </location>
</feature>
<evidence type="ECO:0000256" key="1">
    <source>
        <dbReference type="ARBA" id="ARBA00004651"/>
    </source>
</evidence>
<feature type="transmembrane region" description="Helical" evidence="6">
    <location>
        <begin position="376"/>
        <end position="398"/>
    </location>
</feature>
<evidence type="ECO:0000256" key="6">
    <source>
        <dbReference type="SAM" id="Phobius"/>
    </source>
</evidence>
<dbReference type="GeneID" id="93769671"/>
<dbReference type="Proteomes" id="UP000315983">
    <property type="component" value="Unassembled WGS sequence"/>
</dbReference>
<feature type="transmembrane region" description="Helical" evidence="6">
    <location>
        <begin position="245"/>
        <end position="266"/>
    </location>
</feature>
<feature type="transmembrane region" description="Helical" evidence="6">
    <location>
        <begin position="158"/>
        <end position="177"/>
    </location>
</feature>
<feature type="transmembrane region" description="Helical" evidence="6">
    <location>
        <begin position="286"/>
        <end position="311"/>
    </location>
</feature>
<dbReference type="PROSITE" id="PS50850">
    <property type="entry name" value="MFS"/>
    <property type="match status" value="1"/>
</dbReference>
<reference evidence="9 10" key="1">
    <citation type="submission" date="2019-06" db="EMBL/GenBank/DDBJ databases">
        <title>Sequencing the genomes of 1000 actinobacteria strains.</title>
        <authorList>
            <person name="Klenk H.-P."/>
        </authorList>
    </citation>
    <scope>NUCLEOTIDE SEQUENCE [LARGE SCALE GENOMIC DNA]</scope>
    <source>
        <strain evidence="9 10">DSM 44819</strain>
    </source>
</reference>
<dbReference type="Pfam" id="PF07690">
    <property type="entry name" value="MFS_1"/>
    <property type="match status" value="1"/>
</dbReference>
<feature type="transmembrane region" description="Helical" evidence="6">
    <location>
        <begin position="100"/>
        <end position="119"/>
    </location>
</feature>
<comment type="caution">
    <text evidence="9">The sequence shown here is derived from an EMBL/GenBank/DDBJ whole genome shotgun (WGS) entry which is preliminary data.</text>
</comment>
<dbReference type="Gene3D" id="1.20.1250.20">
    <property type="entry name" value="MFS general substrate transporter like domains"/>
    <property type="match status" value="1"/>
</dbReference>
<evidence type="ECO:0000313" key="8">
    <source>
        <dbReference type="EMBL" id="GIM85996.1"/>
    </source>
</evidence>
<feature type="transmembrane region" description="Helical" evidence="6">
    <location>
        <begin position="32"/>
        <end position="50"/>
    </location>
</feature>